<comment type="cofactor">
    <cofactor evidence="1">
        <name>[2Fe-2S] cluster</name>
        <dbReference type="ChEBI" id="CHEBI:190135"/>
    </cofactor>
</comment>
<dbReference type="Pfam" id="PF00970">
    <property type="entry name" value="FAD_binding_6"/>
    <property type="match status" value="1"/>
</dbReference>
<keyword evidence="5" id="KW-1185">Reference proteome</keyword>
<keyword evidence="4" id="KW-0560">Oxidoreductase</keyword>
<name>A0AA86GQ54_9SPHN</name>
<evidence type="ECO:0000313" key="4">
    <source>
        <dbReference type="EMBL" id="AMG75152.1"/>
    </source>
</evidence>
<evidence type="ECO:0000259" key="3">
    <source>
        <dbReference type="PROSITE" id="PS51384"/>
    </source>
</evidence>
<dbReference type="RefSeq" id="WP_067184653.1">
    <property type="nucleotide sequence ID" value="NZ_CP012199.1"/>
</dbReference>
<dbReference type="PROSITE" id="PS51384">
    <property type="entry name" value="FAD_FR"/>
    <property type="match status" value="1"/>
</dbReference>
<dbReference type="PROSITE" id="PS51085">
    <property type="entry name" value="2FE2S_FER_2"/>
    <property type="match status" value="1"/>
</dbReference>
<dbReference type="InterPro" id="IPR017938">
    <property type="entry name" value="Riboflavin_synthase-like_b-brl"/>
</dbReference>
<dbReference type="InterPro" id="IPR001433">
    <property type="entry name" value="OxRdtase_FAD/NAD-bd"/>
</dbReference>
<dbReference type="PROSITE" id="PS00197">
    <property type="entry name" value="2FE2S_FER_1"/>
    <property type="match status" value="1"/>
</dbReference>
<dbReference type="AlphaFoldDB" id="A0AA86GQ54"/>
<dbReference type="Pfam" id="PF00111">
    <property type="entry name" value="Fer2"/>
    <property type="match status" value="1"/>
</dbReference>
<dbReference type="GO" id="GO:0051537">
    <property type="term" value="F:2 iron, 2 sulfur cluster binding"/>
    <property type="evidence" value="ECO:0007669"/>
    <property type="project" value="InterPro"/>
</dbReference>
<dbReference type="InterPro" id="IPR006058">
    <property type="entry name" value="2Fe2S_fd_BS"/>
</dbReference>
<sequence>MGSARIEILDQGEFQAEEGELLLREALRNRIGFPYDCNSGGCGSCQFELVSGGVEDAWSAAPGLSERARSRGRRLACQSRVTGDCAIKVRLKPEFVPTHPPALHSARYEGCRPLTSDMAEYRFRCDGSADFLPGQYAMLRLPGVSGDRAYSMSNLPNADGLWTFIIKHISGGQGSGVLAEKIRPGDLIGLDGPYGLSFLRPDADHDIVCIGGGSGISPLKSICSAAVRHPPLDNRTIHLFYGARTPSDLPIDRTFREDPQLAERVTVVPAISEASHGTSWSGETGMIHEVLHRWLETVGDAKRFEYYFCGPPPMIDAVRRLLQIDLRVPETQLHADSFV</sequence>
<dbReference type="InterPro" id="IPR036010">
    <property type="entry name" value="2Fe-2S_ferredoxin-like_sf"/>
</dbReference>
<dbReference type="InterPro" id="IPR039261">
    <property type="entry name" value="FNR_nucleotide-bd"/>
</dbReference>
<dbReference type="SUPFAM" id="SSF52343">
    <property type="entry name" value="Ferredoxin reductase-like, C-terminal NADP-linked domain"/>
    <property type="match status" value="1"/>
</dbReference>
<evidence type="ECO:0000256" key="1">
    <source>
        <dbReference type="ARBA" id="ARBA00034078"/>
    </source>
</evidence>
<gene>
    <name evidence="4" type="primary">thnA4</name>
    <name evidence="4" type="ORF">SGRAN_2803</name>
</gene>
<dbReference type="CDD" id="cd00207">
    <property type="entry name" value="fer2"/>
    <property type="match status" value="1"/>
</dbReference>
<dbReference type="Gene3D" id="2.40.30.10">
    <property type="entry name" value="Translation factors"/>
    <property type="match status" value="1"/>
</dbReference>
<dbReference type="PRINTS" id="PR00371">
    <property type="entry name" value="FPNCR"/>
</dbReference>
<dbReference type="InterPro" id="IPR001709">
    <property type="entry name" value="Flavoprot_Pyr_Nucl_cyt_Rdtase"/>
</dbReference>
<dbReference type="EC" id="1.18.1.3" evidence="4"/>
<dbReference type="EMBL" id="CP012199">
    <property type="protein sequence ID" value="AMG75152.1"/>
    <property type="molecule type" value="Genomic_DNA"/>
</dbReference>
<dbReference type="PANTHER" id="PTHR47354">
    <property type="entry name" value="NADH OXIDOREDUCTASE HCR"/>
    <property type="match status" value="1"/>
</dbReference>
<dbReference type="InterPro" id="IPR001041">
    <property type="entry name" value="2Fe-2S_ferredoxin-type"/>
</dbReference>
<dbReference type="Gene3D" id="3.40.50.80">
    <property type="entry name" value="Nucleotide-binding domain of ferredoxin-NADP reductase (FNR) module"/>
    <property type="match status" value="1"/>
</dbReference>
<dbReference type="GO" id="GO:0008860">
    <property type="term" value="F:ferredoxin-NAD+ reductase activity"/>
    <property type="evidence" value="ECO:0007669"/>
    <property type="project" value="UniProtKB-EC"/>
</dbReference>
<evidence type="ECO:0000313" key="5">
    <source>
        <dbReference type="Proteomes" id="UP000058599"/>
    </source>
</evidence>
<dbReference type="PANTHER" id="PTHR47354:SF5">
    <property type="entry name" value="PROTEIN RFBI"/>
    <property type="match status" value="1"/>
</dbReference>
<dbReference type="PRINTS" id="PR00410">
    <property type="entry name" value="PHEHYDRXLASE"/>
</dbReference>
<dbReference type="CDD" id="cd06190">
    <property type="entry name" value="T4MO_e_transfer_like"/>
    <property type="match status" value="1"/>
</dbReference>
<accession>A0AA86GQ54</accession>
<dbReference type="Pfam" id="PF00175">
    <property type="entry name" value="NAD_binding_1"/>
    <property type="match status" value="1"/>
</dbReference>
<dbReference type="InterPro" id="IPR017927">
    <property type="entry name" value="FAD-bd_FR_type"/>
</dbReference>
<dbReference type="InterPro" id="IPR050415">
    <property type="entry name" value="MRET"/>
</dbReference>
<reference evidence="4 5" key="1">
    <citation type="journal article" date="2016" name="BMC Genomics">
        <title>Genomic analysis of the nitrate-respiring Sphingopyxis granuli (formerly Sphingomonas macrogoltabida) strain TFA.</title>
        <authorList>
            <person name="Garcia-Romero I."/>
            <person name="Perez-Pulido A.J."/>
            <person name="Gonzalez-Flores Y.E."/>
            <person name="Reyes-Ramirez F."/>
            <person name="Santero E."/>
            <person name="Floriano B."/>
        </authorList>
    </citation>
    <scope>NUCLEOTIDE SEQUENCE [LARGE SCALE GENOMIC DNA]</scope>
    <source>
        <strain evidence="4 5">TFA</strain>
    </source>
</reference>
<dbReference type="Proteomes" id="UP000058599">
    <property type="component" value="Chromosome"/>
</dbReference>
<feature type="domain" description="2Fe-2S ferredoxin-type" evidence="2">
    <location>
        <begin position="4"/>
        <end position="95"/>
    </location>
</feature>
<proteinExistence type="predicted"/>
<feature type="domain" description="FAD-binding FR-type" evidence="3">
    <location>
        <begin position="101"/>
        <end position="200"/>
    </location>
</feature>
<dbReference type="SUPFAM" id="SSF54292">
    <property type="entry name" value="2Fe-2S ferredoxin-like"/>
    <property type="match status" value="1"/>
</dbReference>
<dbReference type="InterPro" id="IPR012675">
    <property type="entry name" value="Beta-grasp_dom_sf"/>
</dbReference>
<organism evidence="4 5">
    <name type="scientific">Sphingopyxis granuli</name>
    <dbReference type="NCBI Taxonomy" id="267128"/>
    <lineage>
        <taxon>Bacteria</taxon>
        <taxon>Pseudomonadati</taxon>
        <taxon>Pseudomonadota</taxon>
        <taxon>Alphaproteobacteria</taxon>
        <taxon>Sphingomonadales</taxon>
        <taxon>Sphingomonadaceae</taxon>
        <taxon>Sphingopyxis</taxon>
    </lineage>
</organism>
<protein>
    <submittedName>
        <fullName evidence="4">Ferredoxin reductase</fullName>
        <ecNumber evidence="4">1.18.1.3</ecNumber>
    </submittedName>
</protein>
<dbReference type="Gene3D" id="3.10.20.30">
    <property type="match status" value="1"/>
</dbReference>
<dbReference type="InterPro" id="IPR008333">
    <property type="entry name" value="Cbr1-like_FAD-bd_dom"/>
</dbReference>
<dbReference type="SUPFAM" id="SSF63380">
    <property type="entry name" value="Riboflavin synthase domain-like"/>
    <property type="match status" value="1"/>
</dbReference>
<dbReference type="KEGG" id="sgi:SGRAN_2803"/>
<evidence type="ECO:0000259" key="2">
    <source>
        <dbReference type="PROSITE" id="PS51085"/>
    </source>
</evidence>